<dbReference type="InterPro" id="IPR003607">
    <property type="entry name" value="HD/PDEase_dom"/>
</dbReference>
<keyword evidence="10 11" id="KW-0694">RNA-binding</keyword>
<dbReference type="GO" id="GO:0042245">
    <property type="term" value="P:RNA repair"/>
    <property type="evidence" value="ECO:0007669"/>
    <property type="project" value="UniProtKB-KW"/>
</dbReference>
<dbReference type="Pfam" id="PF01743">
    <property type="entry name" value="PolyA_pol"/>
    <property type="match status" value="1"/>
</dbReference>
<evidence type="ECO:0000256" key="10">
    <source>
        <dbReference type="ARBA" id="ARBA00022884"/>
    </source>
</evidence>
<keyword evidence="7" id="KW-0692">RNA repair</keyword>
<evidence type="ECO:0000256" key="1">
    <source>
        <dbReference type="ARBA" id="ARBA00001946"/>
    </source>
</evidence>
<reference evidence="15" key="1">
    <citation type="submission" date="2020-10" db="EMBL/GenBank/DDBJ databases">
        <authorList>
            <person name="Gilroy R."/>
        </authorList>
    </citation>
    <scope>NUCLEOTIDE SEQUENCE</scope>
    <source>
        <strain evidence="15">35461</strain>
    </source>
</reference>
<keyword evidence="9" id="KW-0460">Magnesium</keyword>
<keyword evidence="4" id="KW-0548">Nucleotidyltransferase</keyword>
<comment type="caution">
    <text evidence="15">The sequence shown here is derived from an EMBL/GenBank/DDBJ whole genome shotgun (WGS) entry which is preliminary data.</text>
</comment>
<evidence type="ECO:0000259" key="13">
    <source>
        <dbReference type="Pfam" id="PF01966"/>
    </source>
</evidence>
<evidence type="ECO:0000256" key="7">
    <source>
        <dbReference type="ARBA" id="ARBA00022800"/>
    </source>
</evidence>
<evidence type="ECO:0000256" key="11">
    <source>
        <dbReference type="RuleBase" id="RU003953"/>
    </source>
</evidence>
<dbReference type="InterPro" id="IPR050124">
    <property type="entry name" value="tRNA_CCA-adding_enzyme"/>
</dbReference>
<evidence type="ECO:0000259" key="12">
    <source>
        <dbReference type="Pfam" id="PF01743"/>
    </source>
</evidence>
<evidence type="ECO:0000256" key="9">
    <source>
        <dbReference type="ARBA" id="ARBA00022842"/>
    </source>
</evidence>
<dbReference type="CDD" id="cd05398">
    <property type="entry name" value="NT_ClassII-CCAase"/>
    <property type="match status" value="1"/>
</dbReference>
<dbReference type="Pfam" id="PF12627">
    <property type="entry name" value="PolyA_pol_RNAbd"/>
    <property type="match status" value="1"/>
</dbReference>
<evidence type="ECO:0000256" key="5">
    <source>
        <dbReference type="ARBA" id="ARBA00022723"/>
    </source>
</evidence>
<feature type="domain" description="tRNA nucleotidyltransferase/poly(A) polymerase RNA and SrmB- binding" evidence="14">
    <location>
        <begin position="181"/>
        <end position="239"/>
    </location>
</feature>
<dbReference type="Gene3D" id="1.10.3090.10">
    <property type="entry name" value="cca-adding enzyme, domain 2"/>
    <property type="match status" value="1"/>
</dbReference>
<dbReference type="GO" id="GO:0016779">
    <property type="term" value="F:nucleotidyltransferase activity"/>
    <property type="evidence" value="ECO:0007669"/>
    <property type="project" value="UniProtKB-KW"/>
</dbReference>
<dbReference type="EMBL" id="DVOR01000181">
    <property type="protein sequence ID" value="HIV09581.1"/>
    <property type="molecule type" value="Genomic_DNA"/>
</dbReference>
<dbReference type="InterPro" id="IPR002646">
    <property type="entry name" value="PolA_pol_head_dom"/>
</dbReference>
<dbReference type="AlphaFoldDB" id="A0A9D1T320"/>
<dbReference type="GO" id="GO:0003723">
    <property type="term" value="F:RNA binding"/>
    <property type="evidence" value="ECO:0007669"/>
    <property type="project" value="UniProtKB-KW"/>
</dbReference>
<dbReference type="InterPro" id="IPR043519">
    <property type="entry name" value="NT_sf"/>
</dbReference>
<evidence type="ECO:0000256" key="3">
    <source>
        <dbReference type="ARBA" id="ARBA00022694"/>
    </source>
</evidence>
<dbReference type="Pfam" id="PF01966">
    <property type="entry name" value="HD"/>
    <property type="match status" value="1"/>
</dbReference>
<feature type="domain" description="HD" evidence="13">
    <location>
        <begin position="269"/>
        <end position="354"/>
    </location>
</feature>
<evidence type="ECO:0000256" key="6">
    <source>
        <dbReference type="ARBA" id="ARBA00022741"/>
    </source>
</evidence>
<evidence type="ECO:0000313" key="16">
    <source>
        <dbReference type="Proteomes" id="UP000886845"/>
    </source>
</evidence>
<feature type="domain" description="Poly A polymerase head" evidence="12">
    <location>
        <begin position="31"/>
        <end position="152"/>
    </location>
</feature>
<dbReference type="InterPro" id="IPR032828">
    <property type="entry name" value="PolyA_RNA-bd"/>
</dbReference>
<reference evidence="15" key="2">
    <citation type="journal article" date="2021" name="PeerJ">
        <title>Extensive microbial diversity within the chicken gut microbiome revealed by metagenomics and culture.</title>
        <authorList>
            <person name="Gilroy R."/>
            <person name="Ravi A."/>
            <person name="Getino M."/>
            <person name="Pursley I."/>
            <person name="Horton D.L."/>
            <person name="Alikhan N.F."/>
            <person name="Baker D."/>
            <person name="Gharbi K."/>
            <person name="Hall N."/>
            <person name="Watson M."/>
            <person name="Adriaenssens E.M."/>
            <person name="Foster-Nyarko E."/>
            <person name="Jarju S."/>
            <person name="Secka A."/>
            <person name="Antonio M."/>
            <person name="Oren A."/>
            <person name="Chaudhuri R.R."/>
            <person name="La Ragione R."/>
            <person name="Hildebrand F."/>
            <person name="Pallen M.J."/>
        </authorList>
    </citation>
    <scope>NUCLEOTIDE SEQUENCE</scope>
    <source>
        <strain evidence="15">35461</strain>
    </source>
</reference>
<name>A0A9D1T320_9BACT</name>
<keyword evidence="2 11" id="KW-0808">Transferase</keyword>
<dbReference type="PANTHER" id="PTHR47545:SF1">
    <property type="entry name" value="MULTIFUNCTIONAL CCA PROTEIN"/>
    <property type="match status" value="1"/>
</dbReference>
<keyword evidence="5" id="KW-0479">Metal-binding</keyword>
<gene>
    <name evidence="15" type="ORF">IAC79_05675</name>
</gene>
<dbReference type="GO" id="GO:0005524">
    <property type="term" value="F:ATP binding"/>
    <property type="evidence" value="ECO:0007669"/>
    <property type="project" value="UniProtKB-KW"/>
</dbReference>
<keyword evidence="8" id="KW-0067">ATP-binding</keyword>
<evidence type="ECO:0000256" key="2">
    <source>
        <dbReference type="ARBA" id="ARBA00022679"/>
    </source>
</evidence>
<keyword evidence="6" id="KW-0547">Nucleotide-binding</keyword>
<dbReference type="Proteomes" id="UP000886845">
    <property type="component" value="Unassembled WGS sequence"/>
</dbReference>
<evidence type="ECO:0000259" key="14">
    <source>
        <dbReference type="Pfam" id="PF12627"/>
    </source>
</evidence>
<evidence type="ECO:0000313" key="15">
    <source>
        <dbReference type="EMBL" id="HIV09581.1"/>
    </source>
</evidence>
<comment type="similarity">
    <text evidence="11">Belongs to the tRNA nucleotidyltransferase/poly(A) polymerase family.</text>
</comment>
<dbReference type="CDD" id="cd00077">
    <property type="entry name" value="HDc"/>
    <property type="match status" value="1"/>
</dbReference>
<dbReference type="PANTHER" id="PTHR47545">
    <property type="entry name" value="MULTIFUNCTIONAL CCA PROTEIN"/>
    <property type="match status" value="1"/>
</dbReference>
<sequence>MPALTFQSADGALAERACAIVRRLREHGFTAYFAGGCVRDALRGAPVKDIDVATSATPEQVAALFPAQSVGVGKSFGVMLVLQDGVPYDVATFRTDGGYQDGRHPESIAYDTAEHDAQRRDFTVNALFYDPLEARVIDCVGGLADLRAGILRTVGDPLRRFREDRLRLLRAVRFAAVCGWAIEPATWAALRAEAPALPCVSAERIRVEFIRTLTEAPKPSHALDLLAEGGLLAAFLPELLALRGCPQDPRWHPEGDVWAHTAKMLDLAPPPPRDPALVWAILLHDIGKPATLQTTVGPDGAPRHRTPNHAAVGAEMAEPILRRLKESRALIEPVVAAVRNHMQFVELPRMREANVRKMLGRPTMPLELALHRLDCLASHGKLDLYELAQRRLAEFAAEPILPPRAVTGRDLLALGFAPGPALGALLDRLYARQLEGAGRDDLLREAAAARRPDAP</sequence>
<evidence type="ECO:0000256" key="8">
    <source>
        <dbReference type="ARBA" id="ARBA00022840"/>
    </source>
</evidence>
<accession>A0A9D1T320</accession>
<dbReference type="Gene3D" id="3.30.460.10">
    <property type="entry name" value="Beta Polymerase, domain 2"/>
    <property type="match status" value="1"/>
</dbReference>
<proteinExistence type="inferred from homology"/>
<dbReference type="SUPFAM" id="SSF81891">
    <property type="entry name" value="Poly A polymerase C-terminal region-like"/>
    <property type="match status" value="1"/>
</dbReference>
<organism evidence="15 16">
    <name type="scientific">Candidatus Spyradenecus faecavium</name>
    <dbReference type="NCBI Taxonomy" id="2840947"/>
    <lineage>
        <taxon>Bacteria</taxon>
        <taxon>Pseudomonadati</taxon>
        <taxon>Lentisphaerota</taxon>
        <taxon>Lentisphaeria</taxon>
        <taxon>Lentisphaerales</taxon>
        <taxon>Lentisphaeraceae</taxon>
        <taxon>Lentisphaeraceae incertae sedis</taxon>
        <taxon>Candidatus Spyradenecus</taxon>
    </lineage>
</organism>
<protein>
    <submittedName>
        <fullName evidence="15">HD domain-containing protein</fullName>
    </submittedName>
</protein>
<dbReference type="GO" id="GO:0008033">
    <property type="term" value="P:tRNA processing"/>
    <property type="evidence" value="ECO:0007669"/>
    <property type="project" value="UniProtKB-KW"/>
</dbReference>
<evidence type="ECO:0000256" key="4">
    <source>
        <dbReference type="ARBA" id="ARBA00022695"/>
    </source>
</evidence>
<dbReference type="InterPro" id="IPR006674">
    <property type="entry name" value="HD_domain"/>
</dbReference>
<dbReference type="SUPFAM" id="SSF81301">
    <property type="entry name" value="Nucleotidyltransferase"/>
    <property type="match status" value="1"/>
</dbReference>
<keyword evidence="3" id="KW-0819">tRNA processing</keyword>
<comment type="cofactor">
    <cofactor evidence="1">
        <name>Mg(2+)</name>
        <dbReference type="ChEBI" id="CHEBI:18420"/>
    </cofactor>
</comment>
<dbReference type="GO" id="GO:0046872">
    <property type="term" value="F:metal ion binding"/>
    <property type="evidence" value="ECO:0007669"/>
    <property type="project" value="UniProtKB-KW"/>
</dbReference>